<protein>
    <submittedName>
        <fullName evidence="1">Microtubule-associated protein futsch</fullName>
    </submittedName>
</protein>
<gene>
    <name evidence="1" type="ORF">WN51_04883</name>
</gene>
<name>A0A0M8ZUY9_9HYME</name>
<dbReference type="AlphaFoldDB" id="A0A0M8ZUY9"/>
<organism evidence="1 2">
    <name type="scientific">Melipona quadrifasciata</name>
    <dbReference type="NCBI Taxonomy" id="166423"/>
    <lineage>
        <taxon>Eukaryota</taxon>
        <taxon>Metazoa</taxon>
        <taxon>Ecdysozoa</taxon>
        <taxon>Arthropoda</taxon>
        <taxon>Hexapoda</taxon>
        <taxon>Insecta</taxon>
        <taxon>Pterygota</taxon>
        <taxon>Neoptera</taxon>
        <taxon>Endopterygota</taxon>
        <taxon>Hymenoptera</taxon>
        <taxon>Apocrita</taxon>
        <taxon>Aculeata</taxon>
        <taxon>Apoidea</taxon>
        <taxon>Anthophila</taxon>
        <taxon>Apidae</taxon>
        <taxon>Melipona</taxon>
    </lineage>
</organism>
<dbReference type="Proteomes" id="UP000053105">
    <property type="component" value="Unassembled WGS sequence"/>
</dbReference>
<proteinExistence type="predicted"/>
<keyword evidence="2" id="KW-1185">Reference proteome</keyword>
<dbReference type="OrthoDB" id="7617296at2759"/>
<dbReference type="EMBL" id="KQ435876">
    <property type="protein sequence ID" value="KOX70143.1"/>
    <property type="molecule type" value="Genomic_DNA"/>
</dbReference>
<sequence length="205" mass="22243">MGLHCDVSDAVEMCVCVAMSTTDPTGEGGGGGVTSTISPNIEQNVSPVIPVTGSVVHPGSQQQHPPPSPLSGCYLLVVLPEPHTAQHKDLILNRLAKGKRDLIKALIIEKSVLVSLMRYAHVRPAYRATSPQSPEPGSIIHLHAQSTINTHRDSNSNISETIASRLVNRVSASKNRQFFMEYAVCESNVREYLRELINGNMLVKD</sequence>
<dbReference type="STRING" id="166423.A0A0M8ZUY9"/>
<reference evidence="1 2" key="1">
    <citation type="submission" date="2015-07" db="EMBL/GenBank/DDBJ databases">
        <title>The genome of Melipona quadrifasciata.</title>
        <authorList>
            <person name="Pan H."/>
            <person name="Kapheim K."/>
        </authorList>
    </citation>
    <scope>NUCLEOTIDE SEQUENCE [LARGE SCALE GENOMIC DNA]</scope>
    <source>
        <strain evidence="1">0111107301</strain>
        <tissue evidence="1">Whole body</tissue>
    </source>
</reference>
<evidence type="ECO:0000313" key="1">
    <source>
        <dbReference type="EMBL" id="KOX70143.1"/>
    </source>
</evidence>
<evidence type="ECO:0000313" key="2">
    <source>
        <dbReference type="Proteomes" id="UP000053105"/>
    </source>
</evidence>
<accession>A0A0M8ZUY9</accession>